<dbReference type="InterPro" id="IPR001932">
    <property type="entry name" value="PPM-type_phosphatase-like_dom"/>
</dbReference>
<dbReference type="InterPro" id="IPR013767">
    <property type="entry name" value="PAS_fold"/>
</dbReference>
<dbReference type="InterPro" id="IPR029016">
    <property type="entry name" value="GAF-like_dom_sf"/>
</dbReference>
<feature type="non-terminal residue" evidence="6">
    <location>
        <position position="1"/>
    </location>
</feature>
<organism evidence="6">
    <name type="scientific">Caldithrix abyssi</name>
    <dbReference type="NCBI Taxonomy" id="187145"/>
    <lineage>
        <taxon>Bacteria</taxon>
        <taxon>Pseudomonadati</taxon>
        <taxon>Calditrichota</taxon>
        <taxon>Calditrichia</taxon>
        <taxon>Calditrichales</taxon>
        <taxon>Calditrichaceae</taxon>
        <taxon>Caldithrix</taxon>
    </lineage>
</organism>
<dbReference type="PROSITE" id="PS50112">
    <property type="entry name" value="PAS"/>
    <property type="match status" value="1"/>
</dbReference>
<dbReference type="NCBIfam" id="TIGR00229">
    <property type="entry name" value="sensory_box"/>
    <property type="match status" value="1"/>
</dbReference>
<dbReference type="AlphaFoldDB" id="A0A7V5H1Z2"/>
<evidence type="ECO:0000259" key="3">
    <source>
        <dbReference type="PROSITE" id="PS50112"/>
    </source>
</evidence>
<keyword evidence="1" id="KW-0378">Hydrolase</keyword>
<feature type="domain" description="PPM-type phosphatase" evidence="5">
    <location>
        <begin position="352"/>
        <end position="573"/>
    </location>
</feature>
<dbReference type="GO" id="GO:0006355">
    <property type="term" value="P:regulation of DNA-templated transcription"/>
    <property type="evidence" value="ECO:0007669"/>
    <property type="project" value="InterPro"/>
</dbReference>
<evidence type="ECO:0000259" key="4">
    <source>
        <dbReference type="PROSITE" id="PS50113"/>
    </source>
</evidence>
<feature type="coiled-coil region" evidence="2">
    <location>
        <begin position="291"/>
        <end position="336"/>
    </location>
</feature>
<dbReference type="EMBL" id="DRTD01000095">
    <property type="protein sequence ID" value="HHE54391.1"/>
    <property type="molecule type" value="Genomic_DNA"/>
</dbReference>
<dbReference type="SUPFAM" id="SSF55781">
    <property type="entry name" value="GAF domain-like"/>
    <property type="match status" value="1"/>
</dbReference>
<dbReference type="Gene3D" id="3.60.40.10">
    <property type="entry name" value="PPM-type phosphatase domain"/>
    <property type="match status" value="1"/>
</dbReference>
<protein>
    <submittedName>
        <fullName evidence="6">PAS domain S-box protein</fullName>
    </submittedName>
</protein>
<dbReference type="SUPFAM" id="SSF55785">
    <property type="entry name" value="PYP-like sensor domain (PAS domain)"/>
    <property type="match status" value="1"/>
</dbReference>
<dbReference type="PANTHER" id="PTHR43156">
    <property type="entry name" value="STAGE II SPORULATION PROTEIN E-RELATED"/>
    <property type="match status" value="1"/>
</dbReference>
<proteinExistence type="predicted"/>
<dbReference type="CDD" id="cd00130">
    <property type="entry name" value="PAS"/>
    <property type="match status" value="1"/>
</dbReference>
<gene>
    <name evidence="6" type="ORF">ENL21_01315</name>
</gene>
<name>A0A7V5H1Z2_CALAY</name>
<evidence type="ECO:0000313" key="6">
    <source>
        <dbReference type="EMBL" id="HHE54391.1"/>
    </source>
</evidence>
<dbReference type="InterPro" id="IPR000014">
    <property type="entry name" value="PAS"/>
</dbReference>
<dbReference type="InterPro" id="IPR052016">
    <property type="entry name" value="Bact_Sigma-Reg"/>
</dbReference>
<dbReference type="SUPFAM" id="SSF81606">
    <property type="entry name" value="PP2C-like"/>
    <property type="match status" value="1"/>
</dbReference>
<dbReference type="Pfam" id="PF07228">
    <property type="entry name" value="SpoIIE"/>
    <property type="match status" value="1"/>
</dbReference>
<dbReference type="InterPro" id="IPR035965">
    <property type="entry name" value="PAS-like_dom_sf"/>
</dbReference>
<dbReference type="Gene3D" id="3.30.450.20">
    <property type="entry name" value="PAS domain"/>
    <property type="match status" value="1"/>
</dbReference>
<dbReference type="InterPro" id="IPR000700">
    <property type="entry name" value="PAS-assoc_C"/>
</dbReference>
<dbReference type="Pfam" id="PF00989">
    <property type="entry name" value="PAS"/>
    <property type="match status" value="1"/>
</dbReference>
<dbReference type="PROSITE" id="PS50113">
    <property type="entry name" value="PAC"/>
    <property type="match status" value="1"/>
</dbReference>
<dbReference type="SMART" id="SM00091">
    <property type="entry name" value="PAS"/>
    <property type="match status" value="1"/>
</dbReference>
<dbReference type="GO" id="GO:0016791">
    <property type="term" value="F:phosphatase activity"/>
    <property type="evidence" value="ECO:0007669"/>
    <property type="project" value="TreeGrafter"/>
</dbReference>
<reference evidence="6" key="1">
    <citation type="journal article" date="2020" name="mSystems">
        <title>Genome- and Community-Level Interaction Insights into Carbon Utilization and Element Cycling Functions of Hydrothermarchaeota in Hydrothermal Sediment.</title>
        <authorList>
            <person name="Zhou Z."/>
            <person name="Liu Y."/>
            <person name="Xu W."/>
            <person name="Pan J."/>
            <person name="Luo Z.H."/>
            <person name="Li M."/>
        </authorList>
    </citation>
    <scope>NUCLEOTIDE SEQUENCE [LARGE SCALE GENOMIC DNA]</scope>
    <source>
        <strain evidence="6">HyVt-76</strain>
    </source>
</reference>
<accession>A0A7V5H1Z2</accession>
<dbReference type="PROSITE" id="PS51746">
    <property type="entry name" value="PPM_2"/>
    <property type="match status" value="1"/>
</dbReference>
<evidence type="ECO:0000256" key="2">
    <source>
        <dbReference type="SAM" id="Coils"/>
    </source>
</evidence>
<dbReference type="SMART" id="SM00065">
    <property type="entry name" value="GAF"/>
    <property type="match status" value="1"/>
</dbReference>
<feature type="domain" description="PAS" evidence="3">
    <location>
        <begin position="7"/>
        <end position="64"/>
    </location>
</feature>
<keyword evidence="2" id="KW-0175">Coiled coil</keyword>
<evidence type="ECO:0000259" key="5">
    <source>
        <dbReference type="PROSITE" id="PS51746"/>
    </source>
</evidence>
<feature type="domain" description="PAC" evidence="4">
    <location>
        <begin position="77"/>
        <end position="129"/>
    </location>
</feature>
<dbReference type="PANTHER" id="PTHR43156:SF2">
    <property type="entry name" value="STAGE II SPORULATION PROTEIN E"/>
    <property type="match status" value="1"/>
</dbReference>
<evidence type="ECO:0000256" key="1">
    <source>
        <dbReference type="ARBA" id="ARBA00022801"/>
    </source>
</evidence>
<dbReference type="InterPro" id="IPR036457">
    <property type="entry name" value="PPM-type-like_dom_sf"/>
</dbReference>
<dbReference type="Proteomes" id="UP000886111">
    <property type="component" value="Unassembled WGS sequence"/>
</dbReference>
<dbReference type="Gene3D" id="3.30.450.40">
    <property type="match status" value="1"/>
</dbReference>
<dbReference type="InterPro" id="IPR003018">
    <property type="entry name" value="GAF"/>
</dbReference>
<comment type="caution">
    <text evidence="6">The sequence shown here is derived from an EMBL/GenBank/DDBJ whole genome shotgun (WGS) entry which is preliminary data.</text>
</comment>
<dbReference type="Pfam" id="PF13185">
    <property type="entry name" value="GAF_2"/>
    <property type="match status" value="1"/>
</dbReference>
<dbReference type="SMART" id="SM00331">
    <property type="entry name" value="PP2C_SIG"/>
    <property type="match status" value="1"/>
</dbReference>
<sequence>LQDVRETKEYLQNILENSPQAIVTYDLSGKILEWNSAAERITGYSAEEVKGKSLKEVLAMADLLIDPAVEGIGAAVRGVVGQIITKEGDLRYINRNARVLLDSEQNPVGIIENFYDVTEQVHNDQLLEKRYLQLQTINEIGKKIASCNDLSEIAQFVSEKLVKSFFESTQLSLFFYEPDLNKLILKALSGYNIEKVKSRFPIGASFDLDQGVIGQVFQNGQEIIAEDVTQLPFPVQSLTDKIQSEFAFPIRFKDRVFGVLNVENIEKIKLDEADRFMLEAVAEYLGIAKDRIELMDRIKEQNIQLERQANELRKALNKVEKQKQIIEEQHKKLITDLQKAAEFQKSLLPETLPQFEEVQFNAWYLPSSQLGGDFYDIFDLDDRYAALVMADASGHGVAAAMLSAMFKMTLLKYSAEILNPAVVLEKMNKDFCSVLQTGEFFSAFLAIFDRQENILRYANAGHPRPLLYDYQTGEVKELDTDGFLLGIIDLGIGFSQQEIKLNGQNRLFIYTDGLNEAVNEKEEQFGAERLKQLLIENAANDANLLIENVRKNLYNYTGSNDFADDVTILVMDKLKG</sequence>